<keyword evidence="1" id="KW-1133">Transmembrane helix</keyword>
<feature type="transmembrane region" description="Helical" evidence="1">
    <location>
        <begin position="77"/>
        <end position="99"/>
    </location>
</feature>
<dbReference type="AlphaFoldDB" id="A0A2M7RB33"/>
<sequence length="144" mass="16863">MIKVITLRDIFKFCFFVVVIIMMMMSVTMYYHAVYREYTDPFSLFEISPWYTVLGIILITVLQIWQFKRDIILKNINALTVGIIVLLIANEFTITFFVTAYKYFDNSTVKFLVLLAARTLTIAFTIIAGYSGYNMYQESRPPLE</sequence>
<gene>
    <name evidence="2" type="ORF">COY67_03540</name>
</gene>
<evidence type="ECO:0000313" key="3">
    <source>
        <dbReference type="Proteomes" id="UP000228689"/>
    </source>
</evidence>
<dbReference type="EMBL" id="PFMC01000083">
    <property type="protein sequence ID" value="PIY93781.1"/>
    <property type="molecule type" value="Genomic_DNA"/>
</dbReference>
<proteinExistence type="predicted"/>
<keyword evidence="1" id="KW-0472">Membrane</keyword>
<evidence type="ECO:0000256" key="1">
    <source>
        <dbReference type="SAM" id="Phobius"/>
    </source>
</evidence>
<name>A0A2M7RB33_9BACT</name>
<organism evidence="2 3">
    <name type="scientific">Candidatus Komeilibacteria bacterium CG_4_10_14_0_8_um_filter_37_78</name>
    <dbReference type="NCBI Taxonomy" id="1974471"/>
    <lineage>
        <taxon>Bacteria</taxon>
        <taxon>Candidatus Komeiliibacteriota</taxon>
    </lineage>
</organism>
<reference evidence="3" key="1">
    <citation type="submission" date="2017-09" db="EMBL/GenBank/DDBJ databases">
        <title>Depth-based differentiation of microbial function through sediment-hosted aquifers and enrichment of novel symbionts in the deep terrestrial subsurface.</title>
        <authorList>
            <person name="Probst A.J."/>
            <person name="Ladd B."/>
            <person name="Jarett J.K."/>
            <person name="Geller-Mcgrath D.E."/>
            <person name="Sieber C.M.K."/>
            <person name="Emerson J.B."/>
            <person name="Anantharaman K."/>
            <person name="Thomas B.C."/>
            <person name="Malmstrom R."/>
            <person name="Stieglmeier M."/>
            <person name="Klingl A."/>
            <person name="Woyke T."/>
            <person name="Ryan C.M."/>
            <person name="Banfield J.F."/>
        </authorList>
    </citation>
    <scope>NUCLEOTIDE SEQUENCE [LARGE SCALE GENOMIC DNA]</scope>
</reference>
<feature type="transmembrane region" description="Helical" evidence="1">
    <location>
        <begin position="47"/>
        <end position="65"/>
    </location>
</feature>
<evidence type="ECO:0000313" key="2">
    <source>
        <dbReference type="EMBL" id="PIY93781.1"/>
    </source>
</evidence>
<keyword evidence="1" id="KW-0812">Transmembrane</keyword>
<comment type="caution">
    <text evidence="2">The sequence shown here is derived from an EMBL/GenBank/DDBJ whole genome shotgun (WGS) entry which is preliminary data.</text>
</comment>
<feature type="transmembrane region" description="Helical" evidence="1">
    <location>
        <begin position="12"/>
        <end position="35"/>
    </location>
</feature>
<accession>A0A2M7RB33</accession>
<protein>
    <submittedName>
        <fullName evidence="2">Uncharacterized protein</fullName>
    </submittedName>
</protein>
<feature type="transmembrane region" description="Helical" evidence="1">
    <location>
        <begin position="111"/>
        <end position="133"/>
    </location>
</feature>
<dbReference type="Proteomes" id="UP000228689">
    <property type="component" value="Unassembled WGS sequence"/>
</dbReference>